<feature type="compositionally biased region" description="Low complexity" evidence="1">
    <location>
        <begin position="811"/>
        <end position="830"/>
    </location>
</feature>
<dbReference type="Proteomes" id="UP000037510">
    <property type="component" value="Unassembled WGS sequence"/>
</dbReference>
<dbReference type="Gene3D" id="2.30.42.10">
    <property type="match status" value="3"/>
</dbReference>
<dbReference type="PROSITE" id="PS50106">
    <property type="entry name" value="PDZ"/>
    <property type="match status" value="2"/>
</dbReference>
<organism evidence="3 4">
    <name type="scientific">Operophtera brumata</name>
    <name type="common">Winter moth</name>
    <name type="synonym">Phalaena brumata</name>
    <dbReference type="NCBI Taxonomy" id="104452"/>
    <lineage>
        <taxon>Eukaryota</taxon>
        <taxon>Metazoa</taxon>
        <taxon>Ecdysozoa</taxon>
        <taxon>Arthropoda</taxon>
        <taxon>Hexapoda</taxon>
        <taxon>Insecta</taxon>
        <taxon>Pterygota</taxon>
        <taxon>Neoptera</taxon>
        <taxon>Endopterygota</taxon>
        <taxon>Lepidoptera</taxon>
        <taxon>Glossata</taxon>
        <taxon>Ditrysia</taxon>
        <taxon>Geometroidea</taxon>
        <taxon>Geometridae</taxon>
        <taxon>Larentiinae</taxon>
        <taxon>Operophtera</taxon>
    </lineage>
</organism>
<dbReference type="PANTHER" id="PTHR23119">
    <property type="entry name" value="DISCS LARGE"/>
    <property type="match status" value="1"/>
</dbReference>
<dbReference type="GO" id="GO:0043113">
    <property type="term" value="P:receptor clustering"/>
    <property type="evidence" value="ECO:0007669"/>
    <property type="project" value="TreeGrafter"/>
</dbReference>
<dbReference type="GO" id="GO:0019901">
    <property type="term" value="F:protein kinase binding"/>
    <property type="evidence" value="ECO:0007669"/>
    <property type="project" value="TreeGrafter"/>
</dbReference>
<feature type="region of interest" description="Disordered" evidence="1">
    <location>
        <begin position="137"/>
        <end position="163"/>
    </location>
</feature>
<dbReference type="InterPro" id="IPR050614">
    <property type="entry name" value="Synaptic_Scaffolding_LAP-MAGUK"/>
</dbReference>
<dbReference type="CDD" id="cd06701">
    <property type="entry name" value="PDZ4_Scribble-like"/>
    <property type="match status" value="1"/>
</dbReference>
<sequence>MKDKRLEVKLSVRGDGSLTRNGTRSSNRSNRSNASSNSGLPQSEIFATDRYSTPYHRSFDILDKHRRQSNQSGYPAQSLQALNQYEQQTRSNVNRNNPYIDYEEPPRTYYPQQYHVEQRNEPPRSNYPQQYHIEQMNERPSTSYSQQYSVEQRNEPHSTNYPQQYHVEQRNEPPRTYYPQQYTIVQRNEPHSTSHPEQHRGYLPVYNDPSIRSHGTLPRSANHHDQQRSRSYAANHYTLPARSGPRRVRISDLQPIVHGYGESVSERAESEARVVSDQRCIEVRIARAAGGLGLSIAGGRGSTPYIGSDDGIFISRVTPNGPAYLAGLRVGDKVLSVNGTSVVEVDHYFAVEVLKASGPTLHLDSQSRPKWSEPPFRIQYHRHSFYFRKWTDYYRPRHSNCDFCEATHHQQPIRARVRAGIQGSVTRLAAVPRGQRRDIHLAHIAAGRRGQGRQDDGRRQSCFGEVLTRPKSTSEEVREHKTSLQNVNQNVNQHVNQNVNATLPKPVPNHVTHAPTRTAPALDHSTDTNERVRSAPTVLTTHVSAPPQPAPRKLSQNNGQANTKPTTNSASTPLSPGGNNTHGSTDDVFEDIQPSGPITNEEFQAMIPAHFLGGARPPTGPPERGVRVTVERPTSHGVVLPPPPSALGRVTETITKSTFTETTVTRITDNHLAEPLIVEEVTLLKEGGSLGFSIIGGTDHSCVPFGGKEPGIFVSHDLTIVKQEGEKLGMHIKGGLNGQRGNPNDPNDEGVFISKINSGGAARRDGRLKVNGVSLLGATHGEAVNALRSATNAPLHLVVCYGYTRPDKYTTGSESGTAETGGSLSHSTSSLDRDEPLHQQQVLDIVHAVEHMAMEPAPPTSPELQHKTTTVVMSKHTLQPQRVRTPSVPPPTPPPAADPSPRPLHPPPPPPPPAKQKPQVPRKPQTKRVSFTTDEPEYSSASEANAPRYEPHYLHDDDAMEPRTATNDACEGVGSLLIRNRTPRTDLEMSRPVIKASRVLPADLIIPPPPLFDTYVSDAPFVDEGESGIIMPPLTIVPERAVLPEPVVAETSMQSSASTDSTDTELPPPVNYEAYPELVERPLIIHTPPSSAIVSEVPAHQVFRTEIPSIDDEYMHELSVSPSGEPDPPALLHAQYGVLPSVSHVPNSPCHLHPDQTYLEDGHQPLHNSLRDLRTHNISPGMVHSKTYPPINPYPALTTVAGTYNPYTCTVPVSASNQSSYQDYRTPSPTLVSTVERDINANVATVSVSNNNEDPPTSVQSERRVRFGEVTMAPESDMSSNGSDVREGSRSPASHLKPAWSSKLKAFAIGEASPPHSGNFVKASVSDKKKFFENAMEESHKPSPKPEKVFTFLSADEVEKLKQEEERKMASLSRSELSWSPEDHSGVSPSAKSRRRAGAEHEDAATRAARRAAWRAARLRSLEQKWPLPRIALRTKPGQILAVKEKEKLLDERITLRTEEFVCPTTGETKVRTIEYIEKVIEKEVETTQEKIISLELTTSPSSETAPDLDDVGVSLGEMGADGGENSLQPDIVQVVNPLLDGGAGRVTSISVGPSHKLTAYTEQQ</sequence>
<name>A0A0L7LP62_OPEBR</name>
<feature type="region of interest" description="Disordered" evidence="1">
    <location>
        <begin position="1362"/>
        <end position="1404"/>
    </location>
</feature>
<gene>
    <name evidence="3" type="ORF">OBRU01_02182</name>
</gene>
<dbReference type="GO" id="GO:0045197">
    <property type="term" value="P:establishment or maintenance of epithelial cell apical/basal polarity"/>
    <property type="evidence" value="ECO:0007669"/>
    <property type="project" value="TreeGrafter"/>
</dbReference>
<feature type="compositionally biased region" description="Polar residues" evidence="1">
    <location>
        <begin position="554"/>
        <end position="583"/>
    </location>
</feature>
<feature type="region of interest" description="Disordered" evidence="1">
    <location>
        <begin position="1546"/>
        <end position="1565"/>
    </location>
</feature>
<feature type="region of interest" description="Disordered" evidence="1">
    <location>
        <begin position="1049"/>
        <end position="1068"/>
    </location>
</feature>
<feature type="compositionally biased region" description="Polar residues" evidence="1">
    <location>
        <begin position="1051"/>
        <end position="1061"/>
    </location>
</feature>
<feature type="region of interest" description="Disordered" evidence="1">
    <location>
        <begin position="189"/>
        <end position="234"/>
    </location>
</feature>
<dbReference type="InterPro" id="IPR036034">
    <property type="entry name" value="PDZ_sf"/>
</dbReference>
<reference evidence="3 4" key="1">
    <citation type="journal article" date="2015" name="Genome Biol. Evol.">
        <title>The genome of winter moth (Operophtera brumata) provides a genomic perspective on sexual dimorphism and phenology.</title>
        <authorList>
            <person name="Derks M.F."/>
            <person name="Smit S."/>
            <person name="Salis L."/>
            <person name="Schijlen E."/>
            <person name="Bossers A."/>
            <person name="Mateman C."/>
            <person name="Pijl A.S."/>
            <person name="de Ridder D."/>
            <person name="Groenen M.A."/>
            <person name="Visser M.E."/>
            <person name="Megens H.J."/>
        </authorList>
    </citation>
    <scope>NUCLEOTIDE SEQUENCE [LARGE SCALE GENOMIC DNA]</scope>
    <source>
        <strain evidence="3">WM2013NL</strain>
        <tissue evidence="3">Head and thorax</tissue>
    </source>
</reference>
<feature type="region of interest" description="Disordered" evidence="1">
    <location>
        <begin position="734"/>
        <end position="753"/>
    </location>
</feature>
<feature type="domain" description="PDZ" evidence="2">
    <location>
        <begin position="717"/>
        <end position="790"/>
    </location>
</feature>
<dbReference type="GO" id="GO:0005912">
    <property type="term" value="C:adherens junction"/>
    <property type="evidence" value="ECO:0007669"/>
    <property type="project" value="TreeGrafter"/>
</dbReference>
<dbReference type="Pfam" id="PF00595">
    <property type="entry name" value="PDZ"/>
    <property type="match status" value="2"/>
</dbReference>
<feature type="compositionally biased region" description="Basic and acidic residues" evidence="1">
    <location>
        <begin position="189"/>
        <end position="200"/>
    </location>
</feature>
<feature type="compositionally biased region" description="Basic and acidic residues" evidence="1">
    <location>
        <begin position="524"/>
        <end position="533"/>
    </location>
</feature>
<evidence type="ECO:0000313" key="4">
    <source>
        <dbReference type="Proteomes" id="UP000037510"/>
    </source>
</evidence>
<feature type="domain" description="PDZ" evidence="2">
    <location>
        <begin position="282"/>
        <end position="369"/>
    </location>
</feature>
<comment type="caution">
    <text evidence="3">The sequence shown here is derived from an EMBL/GenBank/DDBJ whole genome shotgun (WGS) entry which is preliminary data.</text>
</comment>
<dbReference type="GO" id="GO:0098609">
    <property type="term" value="P:cell-cell adhesion"/>
    <property type="evidence" value="ECO:0007669"/>
    <property type="project" value="TreeGrafter"/>
</dbReference>
<dbReference type="PANTHER" id="PTHR23119:SF44">
    <property type="entry name" value="PROTEIN LAP4"/>
    <property type="match status" value="1"/>
</dbReference>
<feature type="compositionally biased region" description="Polar residues" evidence="1">
    <location>
        <begin position="138"/>
        <end position="163"/>
    </location>
</feature>
<protein>
    <submittedName>
        <fullName evidence="3">Scribbled</fullName>
    </submittedName>
</protein>
<feature type="region of interest" description="Disordered" evidence="1">
    <location>
        <begin position="1"/>
        <end position="51"/>
    </location>
</feature>
<dbReference type="CDD" id="cd06704">
    <property type="entry name" value="PDZ1_Scribble-like"/>
    <property type="match status" value="1"/>
</dbReference>
<proteinExistence type="predicted"/>
<dbReference type="GO" id="GO:0045211">
    <property type="term" value="C:postsynaptic membrane"/>
    <property type="evidence" value="ECO:0007669"/>
    <property type="project" value="TreeGrafter"/>
</dbReference>
<dbReference type="STRING" id="104452.A0A0L7LP62"/>
<feature type="region of interest" description="Disordered" evidence="1">
    <location>
        <begin position="877"/>
        <end position="963"/>
    </location>
</feature>
<feature type="compositionally biased region" description="Basic and acidic residues" evidence="1">
    <location>
        <begin position="1"/>
        <end position="12"/>
    </location>
</feature>
<dbReference type="GO" id="GO:0098887">
    <property type="term" value="P:neurotransmitter receptor transport, endosome to postsynaptic membrane"/>
    <property type="evidence" value="ECO:0007669"/>
    <property type="project" value="TreeGrafter"/>
</dbReference>
<dbReference type="EMBL" id="JTDY01000409">
    <property type="protein sequence ID" value="KOB77328.1"/>
    <property type="molecule type" value="Genomic_DNA"/>
</dbReference>
<dbReference type="GO" id="GO:0016323">
    <property type="term" value="C:basolateral plasma membrane"/>
    <property type="evidence" value="ECO:0007669"/>
    <property type="project" value="TreeGrafter"/>
</dbReference>
<evidence type="ECO:0000259" key="2">
    <source>
        <dbReference type="PROSITE" id="PS50106"/>
    </source>
</evidence>
<dbReference type="InterPro" id="IPR001478">
    <property type="entry name" value="PDZ"/>
</dbReference>
<feature type="region of interest" description="Disordered" evidence="1">
    <location>
        <begin position="1273"/>
        <end position="1297"/>
    </location>
</feature>
<feature type="compositionally biased region" description="Pro residues" evidence="1">
    <location>
        <begin position="887"/>
        <end position="915"/>
    </location>
</feature>
<dbReference type="SUPFAM" id="SSF50156">
    <property type="entry name" value="PDZ domain-like"/>
    <property type="match status" value="2"/>
</dbReference>
<feature type="compositionally biased region" description="Basic and acidic residues" evidence="1">
    <location>
        <begin position="949"/>
        <end position="961"/>
    </location>
</feature>
<dbReference type="GO" id="GO:0098968">
    <property type="term" value="P:neurotransmitter receptor transport postsynaptic membrane to endosome"/>
    <property type="evidence" value="ECO:0007669"/>
    <property type="project" value="TreeGrafter"/>
</dbReference>
<accession>A0A0L7LP62</accession>
<feature type="compositionally biased region" description="Low complexity" evidence="1">
    <location>
        <begin position="17"/>
        <end position="40"/>
    </location>
</feature>
<feature type="region of interest" description="Disordered" evidence="1">
    <location>
        <begin position="500"/>
        <end position="596"/>
    </location>
</feature>
<feature type="compositionally biased region" description="Polar residues" evidence="1">
    <location>
        <begin position="929"/>
        <end position="943"/>
    </location>
</feature>
<dbReference type="GO" id="GO:0014069">
    <property type="term" value="C:postsynaptic density"/>
    <property type="evidence" value="ECO:0007669"/>
    <property type="project" value="TreeGrafter"/>
</dbReference>
<feature type="region of interest" description="Disordered" evidence="1">
    <location>
        <begin position="811"/>
        <end position="833"/>
    </location>
</feature>
<evidence type="ECO:0000313" key="3">
    <source>
        <dbReference type="EMBL" id="KOB77328.1"/>
    </source>
</evidence>
<dbReference type="SMART" id="SM00228">
    <property type="entry name" value="PDZ"/>
    <property type="match status" value="2"/>
</dbReference>
<evidence type="ECO:0000256" key="1">
    <source>
        <dbReference type="SAM" id="MobiDB-lite"/>
    </source>
</evidence>
<keyword evidence="4" id="KW-1185">Reference proteome</keyword>